<proteinExistence type="predicted"/>
<dbReference type="PROSITE" id="PS51375">
    <property type="entry name" value="PPR"/>
    <property type="match status" value="3"/>
</dbReference>
<dbReference type="PANTHER" id="PTHR47926">
    <property type="entry name" value="PENTATRICOPEPTIDE REPEAT-CONTAINING PROTEIN"/>
    <property type="match status" value="1"/>
</dbReference>
<dbReference type="InterPro" id="IPR046848">
    <property type="entry name" value="E_motif"/>
</dbReference>
<dbReference type="Gene3D" id="1.25.40.10">
    <property type="entry name" value="Tetratricopeptide repeat domain"/>
    <property type="match status" value="2"/>
</dbReference>
<dbReference type="Pfam" id="PF14432">
    <property type="entry name" value="DYW_deaminase"/>
    <property type="match status" value="1"/>
</dbReference>
<evidence type="ECO:0000256" key="1">
    <source>
        <dbReference type="ARBA" id="ARBA00022737"/>
    </source>
</evidence>
<dbReference type="InterPro" id="IPR011990">
    <property type="entry name" value="TPR-like_helical_dom_sf"/>
</dbReference>
<dbReference type="InterPro" id="IPR002885">
    <property type="entry name" value="PPR_rpt"/>
</dbReference>
<dbReference type="OMA" id="WNTMIAY"/>
<feature type="repeat" description="PPR" evidence="2">
    <location>
        <begin position="97"/>
        <end position="127"/>
    </location>
</feature>
<dbReference type="Pfam" id="PF20431">
    <property type="entry name" value="E_motif"/>
    <property type="match status" value="1"/>
</dbReference>
<dbReference type="GO" id="GO:0008270">
    <property type="term" value="F:zinc ion binding"/>
    <property type="evidence" value="ECO:0007669"/>
    <property type="project" value="InterPro"/>
</dbReference>
<dbReference type="GO" id="GO:0003723">
    <property type="term" value="F:RNA binding"/>
    <property type="evidence" value="ECO:0007669"/>
    <property type="project" value="InterPro"/>
</dbReference>
<name>A0A5P1FRT9_ASPOF</name>
<protein>
    <recommendedName>
        <fullName evidence="3">DYW domain-containing protein</fullName>
    </recommendedName>
</protein>
<dbReference type="Pfam" id="PF01535">
    <property type="entry name" value="PPR"/>
    <property type="match status" value="2"/>
</dbReference>
<organism evidence="4 5">
    <name type="scientific">Asparagus officinalis</name>
    <name type="common">Garden asparagus</name>
    <dbReference type="NCBI Taxonomy" id="4686"/>
    <lineage>
        <taxon>Eukaryota</taxon>
        <taxon>Viridiplantae</taxon>
        <taxon>Streptophyta</taxon>
        <taxon>Embryophyta</taxon>
        <taxon>Tracheophyta</taxon>
        <taxon>Spermatophyta</taxon>
        <taxon>Magnoliopsida</taxon>
        <taxon>Liliopsida</taxon>
        <taxon>Asparagales</taxon>
        <taxon>Asparagaceae</taxon>
        <taxon>Asparagoideae</taxon>
        <taxon>Asparagus</taxon>
    </lineage>
</organism>
<evidence type="ECO:0000256" key="2">
    <source>
        <dbReference type="PROSITE-ProRule" id="PRU00708"/>
    </source>
</evidence>
<reference evidence="5" key="1">
    <citation type="journal article" date="2017" name="Nat. Commun.">
        <title>The asparagus genome sheds light on the origin and evolution of a young Y chromosome.</title>
        <authorList>
            <person name="Harkess A."/>
            <person name="Zhou J."/>
            <person name="Xu C."/>
            <person name="Bowers J.E."/>
            <person name="Van der Hulst R."/>
            <person name="Ayyampalayam S."/>
            <person name="Mercati F."/>
            <person name="Riccardi P."/>
            <person name="McKain M.R."/>
            <person name="Kakrana A."/>
            <person name="Tang H."/>
            <person name="Ray J."/>
            <person name="Groenendijk J."/>
            <person name="Arikit S."/>
            <person name="Mathioni S.M."/>
            <person name="Nakano M."/>
            <person name="Shan H."/>
            <person name="Telgmann-Rauber A."/>
            <person name="Kanno A."/>
            <person name="Yue Z."/>
            <person name="Chen H."/>
            <person name="Li W."/>
            <person name="Chen Y."/>
            <person name="Xu X."/>
            <person name="Zhang Y."/>
            <person name="Luo S."/>
            <person name="Chen H."/>
            <person name="Gao J."/>
            <person name="Mao Z."/>
            <person name="Pires J.C."/>
            <person name="Luo M."/>
            <person name="Kudrna D."/>
            <person name="Wing R.A."/>
            <person name="Meyers B.C."/>
            <person name="Yi K."/>
            <person name="Kong H."/>
            <person name="Lavrijsen P."/>
            <person name="Sunseri F."/>
            <person name="Falavigna A."/>
            <person name="Ye Y."/>
            <person name="Leebens-Mack J.H."/>
            <person name="Chen G."/>
        </authorList>
    </citation>
    <scope>NUCLEOTIDE SEQUENCE [LARGE SCALE GENOMIC DNA]</scope>
    <source>
        <strain evidence="5">cv. DH0086</strain>
    </source>
</reference>
<sequence length="538" mass="59920">MRAHLNLQDPGKALQLFGQTLTLSLPPDHFTFTFALKACTGLSHDGALIAGTQLHCFVIKLGLESNPHIRNKLIHLYAICGRVGDARKVFDGSSVRDVVAWNSMLQAYADGKDGDGLRELFCRMPDRDVVSWNTVIGFYIEIGEFDEAIMVFRSMLETKGCFPNRVTMITVLSAVCQSGALGQGKWIHAYVHRRGIELDENLSSALINMYSKCGCVEFAVDTFEATIHRSVDTWNAMIAGFTANGLSSRAINLFHKMESLGVIPNFITFACVLNACSHGGLIKQGKDLFEKMKDVYNIEPDIGHYGCMVDLFSRAGLFDEAERTIDKMPVKPDAVMWKALVGACRIHHNFELGVKAGHKLIEVAPDDHASYVLMSNIYAMKNDWNGVCRVRTMMAERGVKKVPGCSSIELDGVVHEFIAGDGKNARKKEIYEMLEEMSERLRGAGYEPDTKEVLLDIEDEEVKESSLSHHSEKLAIAFGLIRTGPGTTIRVVKNLRICGDCHNAIKMLSEIYGRDIVVRDSNRFHQFSKGSCSCQDYW</sequence>
<dbReference type="Gramene" id="ONK79380">
    <property type="protein sequence ID" value="ONK79380"/>
    <property type="gene ID" value="A4U43_C01F5770"/>
</dbReference>
<keyword evidence="5" id="KW-1185">Reference proteome</keyword>
<dbReference type="NCBIfam" id="TIGR00756">
    <property type="entry name" value="PPR"/>
    <property type="match status" value="3"/>
</dbReference>
<dbReference type="Proteomes" id="UP000243459">
    <property type="component" value="Chromosome 1"/>
</dbReference>
<keyword evidence="1" id="KW-0677">Repeat</keyword>
<dbReference type="PANTHER" id="PTHR47926:SF384">
    <property type="entry name" value="DYW DOMAIN-CONTAINING PROTEIN"/>
    <property type="match status" value="1"/>
</dbReference>
<feature type="repeat" description="PPR" evidence="2">
    <location>
        <begin position="128"/>
        <end position="163"/>
    </location>
</feature>
<evidence type="ECO:0000313" key="5">
    <source>
        <dbReference type="Proteomes" id="UP000243459"/>
    </source>
</evidence>
<feature type="repeat" description="PPR" evidence="2">
    <location>
        <begin position="230"/>
        <end position="264"/>
    </location>
</feature>
<dbReference type="GO" id="GO:0009451">
    <property type="term" value="P:RNA modification"/>
    <property type="evidence" value="ECO:0007669"/>
    <property type="project" value="InterPro"/>
</dbReference>
<gene>
    <name evidence="4" type="ORF">A4U43_C01F5770</name>
</gene>
<dbReference type="FunFam" id="1.25.40.10:FF:000366">
    <property type="entry name" value="Pentatricopeptide (PPR) repeat-containing protein"/>
    <property type="match status" value="1"/>
</dbReference>
<accession>A0A5P1FRT9</accession>
<dbReference type="FunFam" id="1.25.40.10:FF:000144">
    <property type="entry name" value="Pentatricopeptide repeat-containing protein, mitochondrial"/>
    <property type="match status" value="1"/>
</dbReference>
<evidence type="ECO:0000313" key="4">
    <source>
        <dbReference type="EMBL" id="ONK79380.1"/>
    </source>
</evidence>
<dbReference type="InterPro" id="IPR032867">
    <property type="entry name" value="DYW_dom"/>
</dbReference>
<dbReference type="InterPro" id="IPR046960">
    <property type="entry name" value="PPR_At4g14850-like_plant"/>
</dbReference>
<dbReference type="Pfam" id="PF13041">
    <property type="entry name" value="PPR_2"/>
    <property type="match status" value="2"/>
</dbReference>
<dbReference type="AlphaFoldDB" id="A0A5P1FRT9"/>
<dbReference type="EMBL" id="CM007381">
    <property type="protein sequence ID" value="ONK79380.1"/>
    <property type="molecule type" value="Genomic_DNA"/>
</dbReference>
<feature type="domain" description="DYW" evidence="3">
    <location>
        <begin position="445"/>
        <end position="538"/>
    </location>
</feature>
<evidence type="ECO:0000259" key="3">
    <source>
        <dbReference type="Pfam" id="PF14432"/>
    </source>
</evidence>